<keyword evidence="5 10" id="KW-0067">ATP-binding</keyword>
<reference evidence="15" key="1">
    <citation type="submission" date="2021-06" db="EMBL/GenBank/DDBJ databases">
        <authorList>
            <person name="Hodson N. C."/>
            <person name="Mongue J. A."/>
            <person name="Jaron S. K."/>
        </authorList>
    </citation>
    <scope>NUCLEOTIDE SEQUENCE</scope>
</reference>
<evidence type="ECO:0000256" key="1">
    <source>
        <dbReference type="ARBA" id="ARBA00004245"/>
    </source>
</evidence>
<feature type="coiled-coil region" evidence="12">
    <location>
        <begin position="462"/>
        <end position="496"/>
    </location>
</feature>
<evidence type="ECO:0000256" key="8">
    <source>
        <dbReference type="ARBA" id="ARBA00023212"/>
    </source>
</evidence>
<feature type="compositionally biased region" description="Low complexity" evidence="13">
    <location>
        <begin position="406"/>
        <end position="415"/>
    </location>
</feature>
<dbReference type="InterPro" id="IPR027640">
    <property type="entry name" value="Kinesin-like_fam"/>
</dbReference>
<dbReference type="InterPro" id="IPR019821">
    <property type="entry name" value="Kinesin_motor_CS"/>
</dbReference>
<dbReference type="GO" id="GO:0007018">
    <property type="term" value="P:microtubule-based movement"/>
    <property type="evidence" value="ECO:0007669"/>
    <property type="project" value="InterPro"/>
</dbReference>
<name>A0A8J2KMH5_9HEXA</name>
<evidence type="ECO:0000313" key="16">
    <source>
        <dbReference type="Proteomes" id="UP000708208"/>
    </source>
</evidence>
<keyword evidence="6 12" id="KW-0175">Coiled coil</keyword>
<evidence type="ECO:0000256" key="7">
    <source>
        <dbReference type="ARBA" id="ARBA00023175"/>
    </source>
</evidence>
<dbReference type="Pfam" id="PF00225">
    <property type="entry name" value="Kinesin"/>
    <property type="match status" value="1"/>
</dbReference>
<comment type="caution">
    <text evidence="15">The sequence shown here is derived from an EMBL/GenBank/DDBJ whole genome shotgun (WGS) entry which is preliminary data.</text>
</comment>
<keyword evidence="3 11" id="KW-0493">Microtubule</keyword>
<dbReference type="SMART" id="SM00129">
    <property type="entry name" value="KISc"/>
    <property type="match status" value="1"/>
</dbReference>
<evidence type="ECO:0000256" key="2">
    <source>
        <dbReference type="ARBA" id="ARBA00022490"/>
    </source>
</evidence>
<proteinExistence type="inferred from homology"/>
<dbReference type="GO" id="GO:0005524">
    <property type="term" value="F:ATP binding"/>
    <property type="evidence" value="ECO:0007669"/>
    <property type="project" value="UniProtKB-UniRule"/>
</dbReference>
<keyword evidence="16" id="KW-1185">Reference proteome</keyword>
<dbReference type="PROSITE" id="PS00411">
    <property type="entry name" value="KINESIN_MOTOR_1"/>
    <property type="match status" value="1"/>
</dbReference>
<evidence type="ECO:0000256" key="5">
    <source>
        <dbReference type="ARBA" id="ARBA00022840"/>
    </source>
</evidence>
<feature type="binding site" evidence="10">
    <location>
        <begin position="106"/>
        <end position="113"/>
    </location>
    <ligand>
        <name>ATP</name>
        <dbReference type="ChEBI" id="CHEBI:30616"/>
    </ligand>
</feature>
<feature type="domain" description="Kinesin motor" evidence="14">
    <location>
        <begin position="15"/>
        <end position="349"/>
    </location>
</feature>
<comment type="similarity">
    <text evidence="10 11">Belongs to the TRAFAC class myosin-kinesin ATPase superfamily. Kinesin family.</text>
</comment>
<dbReference type="GO" id="GO:0003777">
    <property type="term" value="F:microtubule motor activity"/>
    <property type="evidence" value="ECO:0007669"/>
    <property type="project" value="InterPro"/>
</dbReference>
<evidence type="ECO:0000256" key="12">
    <source>
        <dbReference type="SAM" id="Coils"/>
    </source>
</evidence>
<keyword evidence="4 10" id="KW-0547">Nucleotide-binding</keyword>
<keyword evidence="7 10" id="KW-0505">Motor protein</keyword>
<comment type="subcellular location">
    <subcellularLocation>
        <location evidence="1">Cytoplasm</location>
        <location evidence="1">Cytoskeleton</location>
    </subcellularLocation>
</comment>
<evidence type="ECO:0000256" key="10">
    <source>
        <dbReference type="PROSITE-ProRule" id="PRU00283"/>
    </source>
</evidence>
<evidence type="ECO:0000259" key="14">
    <source>
        <dbReference type="PROSITE" id="PS50067"/>
    </source>
</evidence>
<dbReference type="PANTHER" id="PTHR47969">
    <property type="entry name" value="CHROMOSOME-ASSOCIATED KINESIN KIF4A-RELATED"/>
    <property type="match status" value="1"/>
</dbReference>
<evidence type="ECO:0000256" key="6">
    <source>
        <dbReference type="ARBA" id="ARBA00023054"/>
    </source>
</evidence>
<organism evidence="15 16">
    <name type="scientific">Allacma fusca</name>
    <dbReference type="NCBI Taxonomy" id="39272"/>
    <lineage>
        <taxon>Eukaryota</taxon>
        <taxon>Metazoa</taxon>
        <taxon>Ecdysozoa</taxon>
        <taxon>Arthropoda</taxon>
        <taxon>Hexapoda</taxon>
        <taxon>Collembola</taxon>
        <taxon>Symphypleona</taxon>
        <taxon>Sminthuridae</taxon>
        <taxon>Allacma</taxon>
    </lineage>
</organism>
<evidence type="ECO:0000256" key="4">
    <source>
        <dbReference type="ARBA" id="ARBA00022741"/>
    </source>
</evidence>
<dbReference type="PROSITE" id="PS50067">
    <property type="entry name" value="KINESIN_MOTOR_2"/>
    <property type="match status" value="1"/>
</dbReference>
<dbReference type="EMBL" id="CAJVCH010352367">
    <property type="protein sequence ID" value="CAG7815769.1"/>
    <property type="molecule type" value="Genomic_DNA"/>
</dbReference>
<keyword evidence="2" id="KW-0963">Cytoplasm</keyword>
<dbReference type="GO" id="GO:0008017">
    <property type="term" value="F:microtubule binding"/>
    <property type="evidence" value="ECO:0007669"/>
    <property type="project" value="InterPro"/>
</dbReference>
<sequence>MALPLPPKSSASSERVKVIVRSRPLSQKEVDEGHVSVVEVIPENGEIEVRRPPTSSNEEANLERKVFAFDAVYDGSFSQPYLYEEAFRPLVDSVLEGFNGTIFAYGQTGTGKTYTMEGNHESEETQGVIPNAFKHIFKHIASNEQKRYLVRASYLEIYQEEIRDLLSKEGIKKCELKENRTGVYVKDLSSFLCGNIAEINELMAKGNKNRSVGATNMNEHSSRSHAIFMITVEVSEIWPDGRNHFKVGKLNLVDLAGSERQAKTGASGERLKEATKINLSLSALGNVIAALVDGKSTHIPYRDSKLTRLLQDSLGGNSRTIMVATVGPASFNYDETMTTLRYASRAKRIKNKPKINEDPKDAMLREYQEEIARLRSQLLQKKAMYNRMASEEETSKPKVRSRARTAHASSSSSSSEQMKLAESQRFQELAPLLEPYGLDATTDPKYIMSVLEKRREALLKDTVTVKEEKDRLLKKLEETQQRVKITETECTKLSDRIQWLESKVLNGGKSLLDHTNEQQKLIEMKQQELAESRLREQDIRLKLAEHELTANEIKGALVAHQTAVEVKLRKLQKLRFKLHTTREELEKSHKDNFRQRKHLIALQVDLRRELKLKRLIIDNFVPTVIRKLVENRIQHKEKDDGYYLAPVETTVMQTVKRPPMNKVLKLPLFHRSDSGTVHAFENVHYHDENILQLQLEMPKHLTTRYIPPRSNPYITSLMKRAFELAEQETIHSCIPAILNFLEFPSHLVTNHSLCSSLGRSNTHSSQSQSKHGGHLNMNYQIPLKSKDLFRKPSACYSECNPGAYK</sequence>
<comment type="function">
    <text evidence="9">Plus-end directed microtubule motor that may be used for anterograde axonal transport and could conceivably move cargos in fly neurons different than those moved by kinesin heavy chain or other plus-end directed motors.</text>
</comment>
<evidence type="ECO:0000256" key="13">
    <source>
        <dbReference type="SAM" id="MobiDB-lite"/>
    </source>
</evidence>
<protein>
    <recommendedName>
        <fullName evidence="11">Kinesin-like protein</fullName>
    </recommendedName>
</protein>
<keyword evidence="8" id="KW-0206">Cytoskeleton</keyword>
<gene>
    <name evidence="15" type="ORF">AFUS01_LOCUS26427</name>
</gene>
<evidence type="ECO:0000313" key="15">
    <source>
        <dbReference type="EMBL" id="CAG7815769.1"/>
    </source>
</evidence>
<dbReference type="FunFam" id="3.40.850.10:FF:000029">
    <property type="entry name" value="Kinesin-like protein KIF17"/>
    <property type="match status" value="1"/>
</dbReference>
<accession>A0A8J2KMH5</accession>
<evidence type="ECO:0000256" key="3">
    <source>
        <dbReference type="ARBA" id="ARBA00022701"/>
    </source>
</evidence>
<dbReference type="Proteomes" id="UP000708208">
    <property type="component" value="Unassembled WGS sequence"/>
</dbReference>
<dbReference type="OrthoDB" id="3176171at2759"/>
<evidence type="ECO:0000256" key="9">
    <source>
        <dbReference type="ARBA" id="ARBA00060187"/>
    </source>
</evidence>
<dbReference type="PANTHER" id="PTHR47969:SF21">
    <property type="entry name" value="KINESIN-LIKE PROTEIN"/>
    <property type="match status" value="1"/>
</dbReference>
<dbReference type="GO" id="GO:0005874">
    <property type="term" value="C:microtubule"/>
    <property type="evidence" value="ECO:0007669"/>
    <property type="project" value="UniProtKB-KW"/>
</dbReference>
<dbReference type="AlphaFoldDB" id="A0A8J2KMH5"/>
<evidence type="ECO:0000256" key="11">
    <source>
        <dbReference type="RuleBase" id="RU000394"/>
    </source>
</evidence>
<feature type="region of interest" description="Disordered" evidence="13">
    <location>
        <begin position="385"/>
        <end position="421"/>
    </location>
</feature>
<dbReference type="InterPro" id="IPR001752">
    <property type="entry name" value="Kinesin_motor_dom"/>
</dbReference>